<feature type="transmembrane region" description="Helical" evidence="7">
    <location>
        <begin position="60"/>
        <end position="85"/>
    </location>
</feature>
<name>A0A238H598_9BURK</name>
<dbReference type="EMBL" id="FXAN01000054">
    <property type="protein sequence ID" value="SMG00404.1"/>
    <property type="molecule type" value="Genomic_DNA"/>
</dbReference>
<evidence type="ECO:0000313" key="10">
    <source>
        <dbReference type="Proteomes" id="UP000198460"/>
    </source>
</evidence>
<evidence type="ECO:0000256" key="3">
    <source>
        <dbReference type="ARBA" id="ARBA00022475"/>
    </source>
</evidence>
<gene>
    <name evidence="9" type="ORF">BSIN_3531</name>
</gene>
<sequence length="342" mass="37338">MRAATRARLGGNAGASGSAHALNEVIPIMRHLRVSLSSSAPLADAPLAAAERARRKPVRWLAAPSVAVLLLWMAIPLAMTIWFSLTRYNLLNPDVKGFAGLDNYRFLATDPSFLPAIWHTLALIGSVLVITVVGGVLMAVLFDRKFYGQGVARVLAIAPFFVMPTVSALIWKNMILHPVYGLVARAMRAFGMQPIDWFAQYPMTSIVMIVAWQWLPFAFLILFTAIQSLDQEQKEAARIDGAGPFAMFFYITLPHLKRAIAVVVMMETIFLLSIFAEIYTTTGGGPGDATTNLSYLIYALGLQQFDVGLASAGGILAVVLANVVSFFLVRMLARNLKGEYEA</sequence>
<dbReference type="PANTHER" id="PTHR43005:SF2">
    <property type="entry name" value="INTEGRAL MEMBRANE SUGAR TRANSPORT PROTEIN"/>
    <property type="match status" value="1"/>
</dbReference>
<dbReference type="Proteomes" id="UP000198460">
    <property type="component" value="Unassembled WGS sequence"/>
</dbReference>
<dbReference type="GO" id="GO:0005886">
    <property type="term" value="C:plasma membrane"/>
    <property type="evidence" value="ECO:0007669"/>
    <property type="project" value="UniProtKB-SubCell"/>
</dbReference>
<dbReference type="PANTHER" id="PTHR43005">
    <property type="entry name" value="BLR7065 PROTEIN"/>
    <property type="match status" value="1"/>
</dbReference>
<organism evidence="9 10">
    <name type="scientific">Burkholderia singularis</name>
    <dbReference type="NCBI Taxonomy" id="1503053"/>
    <lineage>
        <taxon>Bacteria</taxon>
        <taxon>Pseudomonadati</taxon>
        <taxon>Pseudomonadota</taxon>
        <taxon>Betaproteobacteria</taxon>
        <taxon>Burkholderiales</taxon>
        <taxon>Burkholderiaceae</taxon>
        <taxon>Burkholderia</taxon>
        <taxon>pseudomallei group</taxon>
    </lineage>
</organism>
<feature type="transmembrane region" description="Helical" evidence="7">
    <location>
        <begin position="307"/>
        <end position="329"/>
    </location>
</feature>
<protein>
    <submittedName>
        <fullName evidence="9">Various polyols ABC transporter, permease component 1</fullName>
    </submittedName>
</protein>
<keyword evidence="3" id="KW-1003">Cell membrane</keyword>
<keyword evidence="5 7" id="KW-1133">Transmembrane helix</keyword>
<evidence type="ECO:0000256" key="2">
    <source>
        <dbReference type="ARBA" id="ARBA00022448"/>
    </source>
</evidence>
<dbReference type="CDD" id="cd06261">
    <property type="entry name" value="TM_PBP2"/>
    <property type="match status" value="1"/>
</dbReference>
<evidence type="ECO:0000256" key="1">
    <source>
        <dbReference type="ARBA" id="ARBA00004651"/>
    </source>
</evidence>
<evidence type="ECO:0000256" key="6">
    <source>
        <dbReference type="ARBA" id="ARBA00023136"/>
    </source>
</evidence>
<dbReference type="Pfam" id="PF00528">
    <property type="entry name" value="BPD_transp_1"/>
    <property type="match status" value="1"/>
</dbReference>
<comment type="subcellular location">
    <subcellularLocation>
        <location evidence="1 7">Cell membrane</location>
        <topology evidence="1 7">Multi-pass membrane protein</topology>
    </subcellularLocation>
</comment>
<accession>A0A238H598</accession>
<evidence type="ECO:0000256" key="5">
    <source>
        <dbReference type="ARBA" id="ARBA00022989"/>
    </source>
</evidence>
<dbReference type="GO" id="GO:0055085">
    <property type="term" value="P:transmembrane transport"/>
    <property type="evidence" value="ECO:0007669"/>
    <property type="project" value="InterPro"/>
</dbReference>
<evidence type="ECO:0000259" key="8">
    <source>
        <dbReference type="PROSITE" id="PS50928"/>
    </source>
</evidence>
<dbReference type="AlphaFoldDB" id="A0A238H598"/>
<evidence type="ECO:0000256" key="7">
    <source>
        <dbReference type="RuleBase" id="RU363032"/>
    </source>
</evidence>
<dbReference type="InterPro" id="IPR035906">
    <property type="entry name" value="MetI-like_sf"/>
</dbReference>
<evidence type="ECO:0000313" key="9">
    <source>
        <dbReference type="EMBL" id="SMG00404.1"/>
    </source>
</evidence>
<dbReference type="SUPFAM" id="SSF161098">
    <property type="entry name" value="MetI-like"/>
    <property type="match status" value="1"/>
</dbReference>
<feature type="domain" description="ABC transmembrane type-1" evidence="8">
    <location>
        <begin position="117"/>
        <end position="328"/>
    </location>
</feature>
<keyword evidence="4 7" id="KW-0812">Transmembrane</keyword>
<evidence type="ECO:0000256" key="4">
    <source>
        <dbReference type="ARBA" id="ARBA00022692"/>
    </source>
</evidence>
<dbReference type="PROSITE" id="PS50928">
    <property type="entry name" value="ABC_TM1"/>
    <property type="match status" value="1"/>
</dbReference>
<keyword evidence="6 7" id="KW-0472">Membrane</keyword>
<feature type="transmembrane region" description="Helical" evidence="7">
    <location>
        <begin position="206"/>
        <end position="226"/>
    </location>
</feature>
<dbReference type="InterPro" id="IPR000515">
    <property type="entry name" value="MetI-like"/>
</dbReference>
<comment type="similarity">
    <text evidence="7">Belongs to the binding-protein-dependent transport system permease family.</text>
</comment>
<feature type="transmembrane region" description="Helical" evidence="7">
    <location>
        <begin position="116"/>
        <end position="142"/>
    </location>
</feature>
<dbReference type="Gene3D" id="1.10.3720.10">
    <property type="entry name" value="MetI-like"/>
    <property type="match status" value="1"/>
</dbReference>
<feature type="transmembrane region" description="Helical" evidence="7">
    <location>
        <begin position="259"/>
        <end position="279"/>
    </location>
</feature>
<keyword evidence="2 7" id="KW-0813">Transport</keyword>
<feature type="transmembrane region" description="Helical" evidence="7">
    <location>
        <begin position="154"/>
        <end position="171"/>
    </location>
</feature>
<proteinExistence type="inferred from homology"/>
<reference evidence="9 10" key="1">
    <citation type="submission" date="2017-04" db="EMBL/GenBank/DDBJ databases">
        <authorList>
            <person name="Afonso C.L."/>
            <person name="Miller P.J."/>
            <person name="Scott M.A."/>
            <person name="Spackman E."/>
            <person name="Goraichik I."/>
            <person name="Dimitrov K.M."/>
            <person name="Suarez D.L."/>
            <person name="Swayne D.E."/>
        </authorList>
    </citation>
    <scope>NUCLEOTIDE SEQUENCE [LARGE SCALE GENOMIC DNA]</scope>
    <source>
        <strain evidence="9">LMG 28154</strain>
    </source>
</reference>